<dbReference type="SUPFAM" id="SSF117991">
    <property type="entry name" value="YbeD/HP0495-like"/>
    <property type="match status" value="1"/>
</dbReference>
<reference evidence="3 4" key="1">
    <citation type="submission" date="2019-07" db="EMBL/GenBank/DDBJ databases">
        <title>Diversity of Bacteria from Kongsfjorden, Arctic.</title>
        <authorList>
            <person name="Yu Y."/>
        </authorList>
    </citation>
    <scope>NUCLEOTIDE SEQUENCE [LARGE SCALE GENOMIC DNA]</scope>
    <source>
        <strain evidence="3 4">SM1923</strain>
    </source>
</reference>
<protein>
    <recommendedName>
        <fullName evidence="2">UPF0250 protein FQP86_01670</fullName>
    </recommendedName>
</protein>
<comment type="caution">
    <text evidence="3">The sequence shown here is derived from an EMBL/GenBank/DDBJ whole genome shotgun (WGS) entry which is preliminary data.</text>
</comment>
<dbReference type="InterPro" id="IPR007454">
    <property type="entry name" value="UPF0250_YbeD-like"/>
</dbReference>
<evidence type="ECO:0000256" key="1">
    <source>
        <dbReference type="ARBA" id="ARBA00008460"/>
    </source>
</evidence>
<dbReference type="PANTHER" id="PTHR38036:SF1">
    <property type="entry name" value="UPF0250 PROTEIN YBED"/>
    <property type="match status" value="1"/>
</dbReference>
<comment type="similarity">
    <text evidence="1 2">Belongs to the UPF0250 family.</text>
</comment>
<keyword evidence="4" id="KW-1185">Reference proteome</keyword>
<dbReference type="Proteomes" id="UP000319941">
    <property type="component" value="Unassembled WGS sequence"/>
</dbReference>
<dbReference type="Gene3D" id="3.30.70.260">
    <property type="match status" value="1"/>
</dbReference>
<dbReference type="Pfam" id="PF04359">
    <property type="entry name" value="DUF493"/>
    <property type="match status" value="1"/>
</dbReference>
<dbReference type="RefSeq" id="WP_024950802.1">
    <property type="nucleotide sequence ID" value="NZ_CAWOWR010000001.1"/>
</dbReference>
<name>A0A558HXI8_9GAMM</name>
<proteinExistence type="inferred from homology"/>
<dbReference type="EMBL" id="VNFH01000001">
    <property type="protein sequence ID" value="TVU73804.1"/>
    <property type="molecule type" value="Genomic_DNA"/>
</dbReference>
<evidence type="ECO:0000256" key="2">
    <source>
        <dbReference type="HAMAP-Rule" id="MF_00659"/>
    </source>
</evidence>
<dbReference type="HAMAP" id="MF_00659">
    <property type="entry name" value="UPF0250"/>
    <property type="match status" value="1"/>
</dbReference>
<dbReference type="AlphaFoldDB" id="A0A558HXI8"/>
<dbReference type="OrthoDB" id="9793424at2"/>
<evidence type="ECO:0000313" key="4">
    <source>
        <dbReference type="Proteomes" id="UP000319941"/>
    </source>
</evidence>
<sequence length="95" mass="10359">MAKTPEVGGQTPPKIEYPCDFPLKIVGTAAEDLVEVVCNILEVHAPGFDATAISWQDSKNGNYRSVRVVIIATSTEQLDALHRDLKATGRIHMVL</sequence>
<dbReference type="InterPro" id="IPR027471">
    <property type="entry name" value="YbeD-like_sf"/>
</dbReference>
<accession>A0A558HXI8</accession>
<dbReference type="GO" id="GO:0005829">
    <property type="term" value="C:cytosol"/>
    <property type="evidence" value="ECO:0007669"/>
    <property type="project" value="TreeGrafter"/>
</dbReference>
<gene>
    <name evidence="3" type="ORF">FQP86_01670</name>
</gene>
<organism evidence="3 4">
    <name type="scientific">Cobetia crustatorum</name>
    <dbReference type="NCBI Taxonomy" id="553385"/>
    <lineage>
        <taxon>Bacteria</taxon>
        <taxon>Pseudomonadati</taxon>
        <taxon>Pseudomonadota</taxon>
        <taxon>Gammaproteobacteria</taxon>
        <taxon>Oceanospirillales</taxon>
        <taxon>Halomonadaceae</taxon>
        <taxon>Cobetia</taxon>
    </lineage>
</organism>
<dbReference type="STRING" id="553385.GCA_000591415_00412"/>
<dbReference type="PANTHER" id="PTHR38036">
    <property type="entry name" value="UPF0250 PROTEIN YBED"/>
    <property type="match status" value="1"/>
</dbReference>
<evidence type="ECO:0000313" key="3">
    <source>
        <dbReference type="EMBL" id="TVU73804.1"/>
    </source>
</evidence>